<comment type="caution">
    <text evidence="3">The sequence shown here is derived from an EMBL/GenBank/DDBJ whole genome shotgun (WGS) entry which is preliminary data.</text>
</comment>
<keyword evidence="2" id="KW-0812">Transmembrane</keyword>
<reference evidence="3" key="2">
    <citation type="submission" date="2021-08" db="EMBL/GenBank/DDBJ databases">
        <authorList>
            <person name="Tani A."/>
            <person name="Ola A."/>
            <person name="Ogura Y."/>
            <person name="Katsura K."/>
            <person name="Hayashi T."/>
        </authorList>
    </citation>
    <scope>NUCLEOTIDE SEQUENCE</scope>
    <source>
        <strain evidence="3">DSM 17168</strain>
    </source>
</reference>
<feature type="compositionally biased region" description="Basic and acidic residues" evidence="1">
    <location>
        <begin position="233"/>
        <end position="242"/>
    </location>
</feature>
<dbReference type="RefSeq" id="WP_238241215.1">
    <property type="nucleotide sequence ID" value="NZ_BPQQ01000092.1"/>
</dbReference>
<evidence type="ECO:0000313" key="4">
    <source>
        <dbReference type="Proteomes" id="UP001055153"/>
    </source>
</evidence>
<name>A0ABQ4SN29_9HYPH</name>
<accession>A0ABQ4SN29</accession>
<dbReference type="Proteomes" id="UP001055153">
    <property type="component" value="Unassembled WGS sequence"/>
</dbReference>
<keyword evidence="4" id="KW-1185">Reference proteome</keyword>
<dbReference type="EMBL" id="BPQQ01000092">
    <property type="protein sequence ID" value="GJE03838.1"/>
    <property type="molecule type" value="Genomic_DNA"/>
</dbReference>
<feature type="region of interest" description="Disordered" evidence="1">
    <location>
        <begin position="84"/>
        <end position="123"/>
    </location>
</feature>
<feature type="region of interest" description="Disordered" evidence="1">
    <location>
        <begin position="155"/>
        <end position="192"/>
    </location>
</feature>
<evidence type="ECO:0000313" key="3">
    <source>
        <dbReference type="EMBL" id="GJE03838.1"/>
    </source>
</evidence>
<dbReference type="SUPFAM" id="SSF50199">
    <property type="entry name" value="Staphylococcal nuclease"/>
    <property type="match status" value="1"/>
</dbReference>
<sequence>MSSRETVQATIRAEIDRQRPVEVARRTLELLAASAVRPIDAPPGYQVVGRDGAPRTRQQDGATVPFTLADLIEELRRQHPRLFLPPEPAAAPEPAPAAPAPVAPVPAAAAPESPAPDRDWMTLGPAGTAAAQVQPGLRPAWRDAAVAIIARLGRRSRPRRQAPAAPAAPAAAPAASAPEGLKPAVARPVRQSGRRRPVYAALAGLLVLVGGYWVLSGSDPSATDRAVTVIEPKGGRPGEEAKSGAPAPPRSEVGETGTLVPAPAAPQTSPTSLAGVAEVIDTATLKLGGRTVRLFGVEWTKGAQGADLTNYLAGRPVACQPAIKGSGYSCTVDGHDLSEVVLYNGGGRATADATADLIEAERHARTEKLGIWRK</sequence>
<protein>
    <recommendedName>
        <fullName evidence="5">TNase-like domain-containing protein</fullName>
    </recommendedName>
</protein>
<feature type="compositionally biased region" description="Pro residues" evidence="1">
    <location>
        <begin position="84"/>
        <end position="104"/>
    </location>
</feature>
<dbReference type="InterPro" id="IPR035437">
    <property type="entry name" value="SNase_OB-fold_sf"/>
</dbReference>
<keyword evidence="2" id="KW-1133">Transmembrane helix</keyword>
<organism evidence="3 4">
    <name type="scientific">Methylobacterium isbiliense</name>
    <dbReference type="NCBI Taxonomy" id="315478"/>
    <lineage>
        <taxon>Bacteria</taxon>
        <taxon>Pseudomonadati</taxon>
        <taxon>Pseudomonadota</taxon>
        <taxon>Alphaproteobacteria</taxon>
        <taxon>Hyphomicrobiales</taxon>
        <taxon>Methylobacteriaceae</taxon>
        <taxon>Methylobacterium</taxon>
    </lineage>
</organism>
<evidence type="ECO:0000256" key="1">
    <source>
        <dbReference type="SAM" id="MobiDB-lite"/>
    </source>
</evidence>
<feature type="compositionally biased region" description="Low complexity" evidence="1">
    <location>
        <begin position="161"/>
        <end position="178"/>
    </location>
</feature>
<evidence type="ECO:0008006" key="5">
    <source>
        <dbReference type="Google" id="ProtNLM"/>
    </source>
</evidence>
<reference evidence="3" key="1">
    <citation type="journal article" date="2021" name="Front. Microbiol.">
        <title>Comprehensive Comparative Genomics and Phenotyping of Methylobacterium Species.</title>
        <authorList>
            <person name="Alessa O."/>
            <person name="Ogura Y."/>
            <person name="Fujitani Y."/>
            <person name="Takami H."/>
            <person name="Hayashi T."/>
            <person name="Sahin N."/>
            <person name="Tani A."/>
        </authorList>
    </citation>
    <scope>NUCLEOTIDE SEQUENCE</scope>
    <source>
        <strain evidence="3">DSM 17168</strain>
    </source>
</reference>
<feature type="region of interest" description="Disordered" evidence="1">
    <location>
        <begin position="231"/>
        <end position="270"/>
    </location>
</feature>
<evidence type="ECO:0000256" key="2">
    <source>
        <dbReference type="SAM" id="Phobius"/>
    </source>
</evidence>
<feature type="transmembrane region" description="Helical" evidence="2">
    <location>
        <begin position="197"/>
        <end position="215"/>
    </location>
</feature>
<keyword evidence="2" id="KW-0472">Membrane</keyword>
<gene>
    <name evidence="3" type="ORF">GMJLKIPL_5795</name>
</gene>
<proteinExistence type="predicted"/>